<sequence>MDTQCVSKVELSISCSNLLNKDVGSKSDPLCVMLQSIGNDKWTELDRTERVKNCRDPEFFKKLLLDYRFEKSVDLNDDFLGVFECTLGQIVSCKKLTRPLQMKKGKPAGKGTITLSI</sequence>
<reference evidence="2" key="2">
    <citation type="submission" date="2025-09" db="UniProtKB">
        <authorList>
            <consortium name="Ensembl"/>
        </authorList>
    </citation>
    <scope>IDENTIFICATION</scope>
</reference>
<dbReference type="CDD" id="cd04048">
    <property type="entry name" value="C2A_Copine"/>
    <property type="match status" value="1"/>
</dbReference>
<dbReference type="GO" id="GO:0005544">
    <property type="term" value="F:calcium-dependent phospholipid binding"/>
    <property type="evidence" value="ECO:0007669"/>
    <property type="project" value="InterPro"/>
</dbReference>
<accession>A0A674C7G7</accession>
<evidence type="ECO:0000259" key="1">
    <source>
        <dbReference type="Pfam" id="PF00168"/>
    </source>
</evidence>
<evidence type="ECO:0000313" key="3">
    <source>
        <dbReference type="Proteomes" id="UP000472277"/>
    </source>
</evidence>
<evidence type="ECO:0000313" key="2">
    <source>
        <dbReference type="Ensembl" id="ENSSTUP00000079419.1"/>
    </source>
</evidence>
<organism evidence="2 3">
    <name type="scientific">Salmo trutta</name>
    <name type="common">Brown trout</name>
    <dbReference type="NCBI Taxonomy" id="8032"/>
    <lineage>
        <taxon>Eukaryota</taxon>
        <taxon>Metazoa</taxon>
        <taxon>Chordata</taxon>
        <taxon>Craniata</taxon>
        <taxon>Vertebrata</taxon>
        <taxon>Euteleostomi</taxon>
        <taxon>Actinopterygii</taxon>
        <taxon>Neopterygii</taxon>
        <taxon>Teleostei</taxon>
        <taxon>Protacanthopterygii</taxon>
        <taxon>Salmoniformes</taxon>
        <taxon>Salmonidae</taxon>
        <taxon>Salmoninae</taxon>
        <taxon>Salmo</taxon>
    </lineage>
</organism>
<dbReference type="InterPro" id="IPR000008">
    <property type="entry name" value="C2_dom"/>
</dbReference>
<dbReference type="GO" id="GO:0005886">
    <property type="term" value="C:plasma membrane"/>
    <property type="evidence" value="ECO:0007669"/>
    <property type="project" value="TreeGrafter"/>
</dbReference>
<dbReference type="OMA" id="GGHSRFK"/>
<dbReference type="InParanoid" id="A0A674C7G7"/>
<reference evidence="2" key="1">
    <citation type="submission" date="2025-08" db="UniProtKB">
        <authorList>
            <consortium name="Ensembl"/>
        </authorList>
    </citation>
    <scope>IDENTIFICATION</scope>
</reference>
<dbReference type="Gene3D" id="2.60.40.150">
    <property type="entry name" value="C2 domain"/>
    <property type="match status" value="1"/>
</dbReference>
<dbReference type="PANTHER" id="PTHR10857:SF2">
    <property type="entry name" value="COPINE-1"/>
    <property type="match status" value="1"/>
</dbReference>
<proteinExistence type="predicted"/>
<dbReference type="FunFam" id="2.60.40.150:FF:000099">
    <property type="entry name" value="Copine 3"/>
    <property type="match status" value="1"/>
</dbReference>
<dbReference type="InterPro" id="IPR045052">
    <property type="entry name" value="Copine"/>
</dbReference>
<dbReference type="PANTHER" id="PTHR10857">
    <property type="entry name" value="COPINE"/>
    <property type="match status" value="1"/>
</dbReference>
<dbReference type="Proteomes" id="UP000472277">
    <property type="component" value="Chromosome 16"/>
</dbReference>
<dbReference type="GO" id="GO:1903265">
    <property type="term" value="P:positive regulation of tumor necrosis factor-mediated signaling pathway"/>
    <property type="evidence" value="ECO:0007669"/>
    <property type="project" value="TreeGrafter"/>
</dbReference>
<dbReference type="InterPro" id="IPR035892">
    <property type="entry name" value="C2_domain_sf"/>
</dbReference>
<dbReference type="GO" id="GO:0043122">
    <property type="term" value="P:regulation of canonical NF-kappaB signal transduction"/>
    <property type="evidence" value="ECO:0007669"/>
    <property type="project" value="TreeGrafter"/>
</dbReference>
<dbReference type="SUPFAM" id="SSF49562">
    <property type="entry name" value="C2 domain (Calcium/lipid-binding domain, CaLB)"/>
    <property type="match status" value="1"/>
</dbReference>
<dbReference type="GO" id="GO:0071277">
    <property type="term" value="P:cellular response to calcium ion"/>
    <property type="evidence" value="ECO:0007669"/>
    <property type="project" value="TreeGrafter"/>
</dbReference>
<dbReference type="AlphaFoldDB" id="A0A674C7G7"/>
<dbReference type="GeneTree" id="ENSGT00940000162210"/>
<dbReference type="Ensembl" id="ENSSTUT00000084547.1">
    <property type="protein sequence ID" value="ENSSTUP00000079419.1"/>
    <property type="gene ID" value="ENSSTUG00000035021.1"/>
</dbReference>
<feature type="domain" description="C2" evidence="1">
    <location>
        <begin position="13"/>
        <end position="69"/>
    </location>
</feature>
<dbReference type="Pfam" id="PF00168">
    <property type="entry name" value="C2"/>
    <property type="match status" value="1"/>
</dbReference>
<protein>
    <recommendedName>
        <fullName evidence="1">C2 domain-containing protein</fullName>
    </recommendedName>
</protein>
<name>A0A674C7G7_SALTR</name>
<keyword evidence="3" id="KW-1185">Reference proteome</keyword>